<evidence type="ECO:0000256" key="1">
    <source>
        <dbReference type="SAM" id="Phobius"/>
    </source>
</evidence>
<evidence type="ECO:0000313" key="2">
    <source>
        <dbReference type="EMBL" id="MBU5668648.1"/>
    </source>
</evidence>
<sequence length="256" mass="28925">MESREVREYRYSSIFLTFLAVSIFTGIIGAFFNRNSYIYNIFADFIGIFGSYAVAAGLLNNRMGGFTKYLSTLKTFTLKALVINLVISLGFSFLEVLVGIPMIFNSSSPRPMTDSIAKLSSNDLIFIGLFLLFSAVVYLLTAYMNFVLADKRFKECGIVETISIIFKTGKSLFKETLILSLKYYGFIIFLMGLVVLGALFSIEFLIEISFILLGVSIFALWLLLPGYYARLSDFYIEYIKGYSNGDVKFKEEIILN</sequence>
<keyword evidence="3" id="KW-1185">Reference proteome</keyword>
<feature type="transmembrane region" description="Helical" evidence="1">
    <location>
        <begin position="124"/>
        <end position="144"/>
    </location>
</feature>
<organism evidence="2 3">
    <name type="scientific">Peptoniphilus ovalis</name>
    <dbReference type="NCBI Taxonomy" id="2841503"/>
    <lineage>
        <taxon>Bacteria</taxon>
        <taxon>Bacillati</taxon>
        <taxon>Bacillota</taxon>
        <taxon>Tissierellia</taxon>
        <taxon>Tissierellales</taxon>
        <taxon>Peptoniphilaceae</taxon>
        <taxon>Peptoniphilus</taxon>
    </lineage>
</organism>
<accession>A0ABS6FEN9</accession>
<gene>
    <name evidence="2" type="ORF">KQI68_02220</name>
</gene>
<dbReference type="Proteomes" id="UP000783742">
    <property type="component" value="Unassembled WGS sequence"/>
</dbReference>
<feature type="transmembrane region" description="Helical" evidence="1">
    <location>
        <begin position="38"/>
        <end position="59"/>
    </location>
</feature>
<protein>
    <recommendedName>
        <fullName evidence="4">DUF4013 domain-containing protein</fullName>
    </recommendedName>
</protein>
<keyword evidence="1" id="KW-0812">Transmembrane</keyword>
<name>A0ABS6FEN9_9FIRM</name>
<feature type="transmembrane region" description="Helical" evidence="1">
    <location>
        <begin position="12"/>
        <end position="32"/>
    </location>
</feature>
<comment type="caution">
    <text evidence="2">The sequence shown here is derived from an EMBL/GenBank/DDBJ whole genome shotgun (WGS) entry which is preliminary data.</text>
</comment>
<proteinExistence type="predicted"/>
<evidence type="ECO:0008006" key="4">
    <source>
        <dbReference type="Google" id="ProtNLM"/>
    </source>
</evidence>
<keyword evidence="1" id="KW-0472">Membrane</keyword>
<feature type="transmembrane region" description="Helical" evidence="1">
    <location>
        <begin position="183"/>
        <end position="202"/>
    </location>
</feature>
<dbReference type="RefSeq" id="WP_216548482.1">
    <property type="nucleotide sequence ID" value="NZ_JAHLQO010000001.1"/>
</dbReference>
<reference evidence="2 3" key="1">
    <citation type="submission" date="2021-06" db="EMBL/GenBank/DDBJ databases">
        <authorList>
            <person name="Sun Q."/>
            <person name="Li D."/>
        </authorList>
    </citation>
    <scope>NUCLEOTIDE SEQUENCE [LARGE SCALE GENOMIC DNA]</scope>
    <source>
        <strain evidence="2 3">MSJ-1</strain>
    </source>
</reference>
<feature type="transmembrane region" description="Helical" evidence="1">
    <location>
        <begin position="80"/>
        <end position="104"/>
    </location>
</feature>
<keyword evidence="1" id="KW-1133">Transmembrane helix</keyword>
<evidence type="ECO:0000313" key="3">
    <source>
        <dbReference type="Proteomes" id="UP000783742"/>
    </source>
</evidence>
<feature type="transmembrane region" description="Helical" evidence="1">
    <location>
        <begin position="208"/>
        <end position="229"/>
    </location>
</feature>
<dbReference type="EMBL" id="JAHLQO010000001">
    <property type="protein sequence ID" value="MBU5668648.1"/>
    <property type="molecule type" value="Genomic_DNA"/>
</dbReference>